<dbReference type="PANTHER" id="PTHR47786:SF2">
    <property type="entry name" value="GLYCOSYL HYDROLASE FAMILY 13 CATALYTIC DOMAIN-CONTAINING PROTEIN"/>
    <property type="match status" value="1"/>
</dbReference>
<keyword evidence="1" id="KW-0732">Signal</keyword>
<sequence>MRAFAICIFLLTLTFGCSTKPTSNIDNKQDLASKARPFSNKLPNSTIYEVNIRQFTEEGTFNAFAEHLPRLKELGVDILWLMPIHPISEKNRKGTLGSYYAPKDYKDVNPEFGTLEDFKALLSKAHEMGFYLILDWVPNHTGRDHHWTEEHPEFYIRDEKGEITYESMSPEDVWWDTALLDHTNPDTRRAMIDAMQFWVDLGIDGFRLDHGCGDKIPLYLWEEARAQLDPIKELFWLAECGHETFILDGSYADQFEFRMREVAAGEKPGETLFEWIEEDMFKHGRSAYRMTYTTNHDLNSWVGTVFERFGDKHKAFAAFTFTAYGIPLILSGQEVGLSKRLKFFEKDPINWTDSLGLQAFYQSLIKLKKDNPAIWASDAGGFPISIGDNKNVVAFIRQVEGNTVIGVFNFSGDSQSVNITNTAAYGTYIEFFSSKTYSINGQALSLKPWEYLVFTK</sequence>
<dbReference type="InterPro" id="IPR006047">
    <property type="entry name" value="GH13_cat_dom"/>
</dbReference>
<evidence type="ECO:0000256" key="1">
    <source>
        <dbReference type="SAM" id="SignalP"/>
    </source>
</evidence>
<reference evidence="3 4" key="1">
    <citation type="submission" date="2018-11" db="EMBL/GenBank/DDBJ databases">
        <title>Chryseotalea sanarue gen. nov., sp., nov., a member of the family Cytophagaceae, isolated from a brackish lake in Hamamatsu Japan.</title>
        <authorList>
            <person name="Maejima Y."/>
            <person name="Iino T."/>
            <person name="Muraguchi Y."/>
            <person name="Fukuda K."/>
            <person name="Ohkuma M."/>
            <person name="Moriuchi R."/>
            <person name="Dohra H."/>
            <person name="Kimbara K."/>
            <person name="Shintani M."/>
        </authorList>
    </citation>
    <scope>NUCLEOTIDE SEQUENCE [LARGE SCALE GENOMIC DNA]</scope>
    <source>
        <strain evidence="3 4">Ys</strain>
    </source>
</reference>
<evidence type="ECO:0000259" key="2">
    <source>
        <dbReference type="SMART" id="SM00642"/>
    </source>
</evidence>
<dbReference type="AlphaFoldDB" id="A0A401U9T3"/>
<dbReference type="GO" id="GO:0005975">
    <property type="term" value="P:carbohydrate metabolic process"/>
    <property type="evidence" value="ECO:0007669"/>
    <property type="project" value="InterPro"/>
</dbReference>
<evidence type="ECO:0000313" key="3">
    <source>
        <dbReference type="EMBL" id="GCC51666.1"/>
    </source>
</evidence>
<dbReference type="PANTHER" id="PTHR47786">
    <property type="entry name" value="ALPHA-1,4-GLUCAN:MALTOSE-1-PHOSPHATE MALTOSYLTRANSFERASE"/>
    <property type="match status" value="1"/>
</dbReference>
<dbReference type="InterPro" id="IPR017853">
    <property type="entry name" value="GH"/>
</dbReference>
<name>A0A401U9T3_9BACT</name>
<proteinExistence type="predicted"/>
<dbReference type="Pfam" id="PF16657">
    <property type="entry name" value="Malt_amylase_C"/>
    <property type="match status" value="1"/>
</dbReference>
<protein>
    <submittedName>
        <fullName evidence="3">Alpha-amylase</fullName>
    </submittedName>
</protein>
<dbReference type="SUPFAM" id="SSF51445">
    <property type="entry name" value="(Trans)glycosidases"/>
    <property type="match status" value="1"/>
</dbReference>
<dbReference type="InterPro" id="IPR013780">
    <property type="entry name" value="Glyco_hydro_b"/>
</dbReference>
<feature type="domain" description="Glycosyl hydrolase family 13 catalytic" evidence="2">
    <location>
        <begin position="49"/>
        <end position="368"/>
    </location>
</feature>
<dbReference type="Gene3D" id="2.60.40.1180">
    <property type="entry name" value="Golgi alpha-mannosidase II"/>
    <property type="match status" value="1"/>
</dbReference>
<dbReference type="SUPFAM" id="SSF51011">
    <property type="entry name" value="Glycosyl hydrolase domain"/>
    <property type="match status" value="1"/>
</dbReference>
<dbReference type="RefSeq" id="WP_127122320.1">
    <property type="nucleotide sequence ID" value="NZ_BHXQ01000003.1"/>
</dbReference>
<dbReference type="InterPro" id="IPR032091">
    <property type="entry name" value="Malt_amylase-like_C"/>
</dbReference>
<dbReference type="Proteomes" id="UP000288227">
    <property type="component" value="Unassembled WGS sequence"/>
</dbReference>
<dbReference type="Pfam" id="PF00128">
    <property type="entry name" value="Alpha-amylase"/>
    <property type="match status" value="1"/>
</dbReference>
<feature type="chain" id="PRO_5019001965" evidence="1">
    <location>
        <begin position="20"/>
        <end position="456"/>
    </location>
</feature>
<accession>A0A401U9T3</accession>
<dbReference type="EMBL" id="BHXQ01000003">
    <property type="protein sequence ID" value="GCC51666.1"/>
    <property type="molecule type" value="Genomic_DNA"/>
</dbReference>
<feature type="signal peptide" evidence="1">
    <location>
        <begin position="1"/>
        <end position="19"/>
    </location>
</feature>
<comment type="caution">
    <text evidence="3">The sequence shown here is derived from an EMBL/GenBank/DDBJ whole genome shotgun (WGS) entry which is preliminary data.</text>
</comment>
<dbReference type="OrthoDB" id="9806009at2"/>
<dbReference type="CDD" id="cd11313">
    <property type="entry name" value="AmyAc_arch_bac_AmyA"/>
    <property type="match status" value="1"/>
</dbReference>
<evidence type="ECO:0000313" key="4">
    <source>
        <dbReference type="Proteomes" id="UP000288227"/>
    </source>
</evidence>
<gene>
    <name evidence="3" type="ORF">SanaruYs_18940</name>
</gene>
<organism evidence="3 4">
    <name type="scientific">Chryseotalea sanaruensis</name>
    <dbReference type="NCBI Taxonomy" id="2482724"/>
    <lineage>
        <taxon>Bacteria</taxon>
        <taxon>Pseudomonadati</taxon>
        <taxon>Bacteroidota</taxon>
        <taxon>Cytophagia</taxon>
        <taxon>Cytophagales</taxon>
        <taxon>Chryseotaleaceae</taxon>
        <taxon>Chryseotalea</taxon>
    </lineage>
</organism>
<dbReference type="SMART" id="SM00642">
    <property type="entry name" value="Aamy"/>
    <property type="match status" value="1"/>
</dbReference>
<dbReference type="PROSITE" id="PS51257">
    <property type="entry name" value="PROKAR_LIPOPROTEIN"/>
    <property type="match status" value="1"/>
</dbReference>
<keyword evidence="4" id="KW-1185">Reference proteome</keyword>
<dbReference type="Gene3D" id="3.20.20.80">
    <property type="entry name" value="Glycosidases"/>
    <property type="match status" value="1"/>
</dbReference>